<dbReference type="Pfam" id="PF00009">
    <property type="entry name" value="GTP_EFTU"/>
    <property type="match status" value="1"/>
</dbReference>
<evidence type="ECO:0000256" key="4">
    <source>
        <dbReference type="ARBA" id="ARBA00022490"/>
    </source>
</evidence>
<dbReference type="PANTHER" id="PTHR43381:SF5">
    <property type="entry name" value="TR-TYPE G DOMAIN-CONTAINING PROTEIN"/>
    <property type="match status" value="1"/>
</dbReference>
<dbReference type="Gene3D" id="3.40.50.10050">
    <property type="entry name" value="Translation initiation factor IF- 2, domain 3"/>
    <property type="match status" value="1"/>
</dbReference>
<feature type="compositionally biased region" description="Polar residues" evidence="12">
    <location>
        <begin position="532"/>
        <end position="551"/>
    </location>
</feature>
<dbReference type="PROSITE" id="PS01176">
    <property type="entry name" value="IF2"/>
    <property type="match status" value="1"/>
</dbReference>
<feature type="region of interest" description="Disordered" evidence="12">
    <location>
        <begin position="60"/>
        <end position="108"/>
    </location>
</feature>
<comment type="caution">
    <text evidence="14">The sequence shown here is derived from an EMBL/GenBank/DDBJ whole genome shotgun (WGS) entry which is preliminary data.</text>
</comment>
<gene>
    <name evidence="9 14" type="primary">infB</name>
    <name evidence="14" type="ORF">ACFS25_24340</name>
</gene>
<comment type="function">
    <text evidence="9 10">One of the essential components for the initiation of protein synthesis. Protects formylmethionyl-tRNA from spontaneous hydrolysis and promotes its binding to the 30S ribosomal subunits. Also involved in the hydrolysis of GTP during the formation of the 70S ribosomal complex.</text>
</comment>
<reference evidence="15" key="1">
    <citation type="journal article" date="2019" name="Int. J. Syst. Evol. Microbiol.">
        <title>The Global Catalogue of Microorganisms (GCM) 10K type strain sequencing project: providing services to taxonomists for standard genome sequencing and annotation.</title>
        <authorList>
            <consortium name="The Broad Institute Genomics Platform"/>
            <consortium name="The Broad Institute Genome Sequencing Center for Infectious Disease"/>
            <person name="Wu L."/>
            <person name="Ma J."/>
        </authorList>
    </citation>
    <scope>NUCLEOTIDE SEQUENCE [LARGE SCALE GENOMIC DNA]</scope>
    <source>
        <strain evidence="15">KCTC 52490</strain>
    </source>
</reference>
<evidence type="ECO:0000256" key="9">
    <source>
        <dbReference type="HAMAP-Rule" id="MF_00100"/>
    </source>
</evidence>
<sequence>MAEEKSMRLSQVAKILNKGLSSVASSLSAKGFKVEINPNTKINTEQLEVLAKEYKSTELLNGTRRAEPPVITAEPPHRQEEDVVLYRRDDARRPTVENKPESAPVDLPITAPIEPKLAPQTAQTGLPGLTVLGKIDLNARPTPSQPAPQAKAPVPQEVKPIVVPPTQPEERMPLAAVEIPKPVAPQPPIVQPAPVSVAVQPVVETPKAVQTPPVEAKPAPTTPVSTPSVSNADVQANVAKADTTPKESPKPIVADSQPVQAPPKIVAEQPAPPVVPAEAPKPMAQERPKVNRPAQRSDNQPKLEPQSAKPEPQSVKPVSSEPASEPILPVVTETIRAAGSHQLGGLKILGKIELPVNNPRQGGGGNNADKKGKRKRIRGGREGGSNPGQPNQTGGQPQGQGQAAGNRAPREGDRGPANRTQGDRPPSDRPQVAGQRDATPRDGNRPQGQGDRTATPANRTGGTGTGQNQGGNNANRGGQANTGTNTNANTPNRSGTGNTANRGGTGNTPNRSGTGNNANRGGTGRREAPTQADVQKSIQQTNARMRGNTPNRGADRRRDRRSQREDDRRLMNEQEELEAKILKVTEFVSANDLASLMDVSINEVISVCLNLGMFVSINQRLDAEAITVIADEFGYDVQFISAEDETEASIDVEADEPDDLQPRAPIVTIMGHVDHGKTSLLDYIRRAKVAAGEAGGITQHIGAYSVKTSDDRMITFLDTPGHEAFTAMRARGAKVTDVVIIVIAADDSIMPQTREAINHAQVAGVPIVFAFSKVDKPGADTEKIRAELAAMNMLVEEWGGKYQAQEISSKSGLGVDDLLEKVLLEAELLELKANPTRRALGTVIEASLDKGRGYISTVLVENGTLRQGDIMLVGAHYGRIRAMTNDRGERIKEAGPSQPVQILGLPGAPQAGDKFNVMETDREAREIANKREQLLREQTLRTRKHITLEEIGRRKAIGTFKELNVIVKGDVDGSVEALSDSLLQLSTGEVQVNIIHKAVGQISESDVLLASASDAVIVGFQVRPSASARKLAEQEQIEIRLYSIIYDAINEVKDAMEGLLAPTVEEVIVGNIEVRDVFKISKIGTVAGCYVTEGNIKRSNKIRIIRDFIVVHTGEISALKRFKEDVSEVKFGYECGLSIKNFNDIEVGDVIESFELKEVKRTL</sequence>
<dbReference type="InterPro" id="IPR009000">
    <property type="entry name" value="Transl_B-barrel_sf"/>
</dbReference>
<proteinExistence type="inferred from homology"/>
<comment type="similarity">
    <text evidence="2 9 10">Belongs to the TRAFAC class translation factor GTPase superfamily. Classic translation factor GTPase family. IF-2 subfamily.</text>
</comment>
<feature type="binding site" evidence="9">
    <location>
        <begin position="718"/>
        <end position="722"/>
    </location>
    <ligand>
        <name>GTP</name>
        <dbReference type="ChEBI" id="CHEBI:37565"/>
    </ligand>
</feature>
<keyword evidence="6 9" id="KW-0547">Nucleotide-binding</keyword>
<dbReference type="Gene3D" id="2.40.30.10">
    <property type="entry name" value="Translation factors"/>
    <property type="match status" value="2"/>
</dbReference>
<protein>
    <recommendedName>
        <fullName evidence="3 9">Translation initiation factor IF-2</fullName>
    </recommendedName>
</protein>
<evidence type="ECO:0000256" key="11">
    <source>
        <dbReference type="RuleBase" id="RU000645"/>
    </source>
</evidence>
<dbReference type="SUPFAM" id="SSF50447">
    <property type="entry name" value="Translation proteins"/>
    <property type="match status" value="2"/>
</dbReference>
<feature type="domain" description="Tr-type G" evidence="13">
    <location>
        <begin position="662"/>
        <end position="832"/>
    </location>
</feature>
<feature type="compositionally biased region" description="Basic and acidic residues" evidence="12">
    <location>
        <begin position="408"/>
        <end position="427"/>
    </location>
</feature>
<feature type="compositionally biased region" description="Low complexity" evidence="12">
    <location>
        <begin position="387"/>
        <end position="407"/>
    </location>
</feature>
<dbReference type="SUPFAM" id="SSF52540">
    <property type="entry name" value="P-loop containing nucleoside triphosphate hydrolases"/>
    <property type="match status" value="1"/>
</dbReference>
<dbReference type="Gene3D" id="3.40.50.300">
    <property type="entry name" value="P-loop containing nucleotide triphosphate hydrolases"/>
    <property type="match status" value="1"/>
</dbReference>
<evidence type="ECO:0000256" key="8">
    <source>
        <dbReference type="ARBA" id="ARBA00023134"/>
    </source>
</evidence>
<evidence type="ECO:0000256" key="6">
    <source>
        <dbReference type="ARBA" id="ARBA00022741"/>
    </source>
</evidence>
<evidence type="ECO:0000256" key="10">
    <source>
        <dbReference type="RuleBase" id="RU000644"/>
    </source>
</evidence>
<dbReference type="PRINTS" id="PR01217">
    <property type="entry name" value="PRICHEXTENSN"/>
</dbReference>
<dbReference type="Proteomes" id="UP001597512">
    <property type="component" value="Unassembled WGS sequence"/>
</dbReference>
<feature type="compositionally biased region" description="Basic and acidic residues" evidence="12">
    <location>
        <begin position="553"/>
        <end position="572"/>
    </location>
</feature>
<dbReference type="InterPro" id="IPR044145">
    <property type="entry name" value="IF2_II"/>
</dbReference>
<keyword evidence="8 9" id="KW-0342">GTP-binding</keyword>
<feature type="compositionally biased region" description="Polar residues" evidence="12">
    <location>
        <begin position="446"/>
        <end position="456"/>
    </location>
</feature>
<dbReference type="SUPFAM" id="SSF52156">
    <property type="entry name" value="Initiation factor IF2/eIF5b, domain 3"/>
    <property type="match status" value="1"/>
</dbReference>
<dbReference type="EMBL" id="JBHUOM010000023">
    <property type="protein sequence ID" value="MFD2936933.1"/>
    <property type="molecule type" value="Genomic_DNA"/>
</dbReference>
<evidence type="ECO:0000313" key="15">
    <source>
        <dbReference type="Proteomes" id="UP001597512"/>
    </source>
</evidence>
<keyword evidence="15" id="KW-1185">Reference proteome</keyword>
<dbReference type="PANTHER" id="PTHR43381">
    <property type="entry name" value="TRANSLATION INITIATION FACTOR IF-2-RELATED"/>
    <property type="match status" value="1"/>
</dbReference>
<dbReference type="Pfam" id="PF03144">
    <property type="entry name" value="GTP_EFTU_D2"/>
    <property type="match status" value="1"/>
</dbReference>
<dbReference type="InterPro" id="IPR015760">
    <property type="entry name" value="TIF_IF2"/>
</dbReference>
<dbReference type="InterPro" id="IPR005225">
    <property type="entry name" value="Small_GTP-bd"/>
</dbReference>
<keyword evidence="5 9" id="KW-0396">Initiation factor</keyword>
<dbReference type="Pfam" id="PF04760">
    <property type="entry name" value="IF2_N"/>
    <property type="match status" value="1"/>
</dbReference>
<evidence type="ECO:0000256" key="3">
    <source>
        <dbReference type="ARBA" id="ARBA00020675"/>
    </source>
</evidence>
<feature type="compositionally biased region" description="Basic and acidic residues" evidence="12">
    <location>
        <begin position="75"/>
        <end position="100"/>
    </location>
</feature>
<dbReference type="Pfam" id="PF11987">
    <property type="entry name" value="IF-2"/>
    <property type="match status" value="1"/>
</dbReference>
<evidence type="ECO:0000256" key="2">
    <source>
        <dbReference type="ARBA" id="ARBA00007733"/>
    </source>
</evidence>
<dbReference type="HAMAP" id="MF_00100_B">
    <property type="entry name" value="IF_2_B"/>
    <property type="match status" value="1"/>
</dbReference>
<feature type="binding site" evidence="9">
    <location>
        <begin position="772"/>
        <end position="775"/>
    </location>
    <ligand>
        <name>GTP</name>
        <dbReference type="ChEBI" id="CHEBI:37565"/>
    </ligand>
</feature>
<dbReference type="InterPro" id="IPR053905">
    <property type="entry name" value="EF-G-like_DII"/>
</dbReference>
<feature type="region of interest" description="Disordered" evidence="12">
    <location>
        <begin position="205"/>
        <end position="327"/>
    </location>
</feature>
<dbReference type="InterPro" id="IPR000795">
    <property type="entry name" value="T_Tr_GTP-bd_dom"/>
</dbReference>
<evidence type="ECO:0000256" key="12">
    <source>
        <dbReference type="SAM" id="MobiDB-lite"/>
    </source>
</evidence>
<dbReference type="CDD" id="cd03692">
    <property type="entry name" value="mtIF2_IVc"/>
    <property type="match status" value="1"/>
</dbReference>
<feature type="compositionally biased region" description="Low complexity" evidence="12">
    <location>
        <begin position="147"/>
        <end position="156"/>
    </location>
</feature>
<feature type="binding site" evidence="9">
    <location>
        <begin position="671"/>
        <end position="678"/>
    </location>
    <ligand>
        <name>GTP</name>
        <dbReference type="ChEBI" id="CHEBI:37565"/>
    </ligand>
</feature>
<dbReference type="NCBIfam" id="TIGR00231">
    <property type="entry name" value="small_GTP"/>
    <property type="match status" value="1"/>
</dbReference>
<dbReference type="CDD" id="cd01887">
    <property type="entry name" value="IF2_eIF5B"/>
    <property type="match status" value="1"/>
</dbReference>
<dbReference type="CDD" id="cd03702">
    <property type="entry name" value="IF2_mtIF2_II"/>
    <property type="match status" value="1"/>
</dbReference>
<dbReference type="GO" id="GO:0003743">
    <property type="term" value="F:translation initiation factor activity"/>
    <property type="evidence" value="ECO:0007669"/>
    <property type="project" value="UniProtKB-KW"/>
</dbReference>
<feature type="compositionally biased region" description="Low complexity" evidence="12">
    <location>
        <begin position="470"/>
        <end position="520"/>
    </location>
</feature>
<name>A0ABW6AR87_9BACT</name>
<evidence type="ECO:0000256" key="1">
    <source>
        <dbReference type="ARBA" id="ARBA00004496"/>
    </source>
</evidence>
<dbReference type="InterPro" id="IPR036925">
    <property type="entry name" value="TIF_IF2_dom3_sf"/>
</dbReference>
<feature type="region of interest" description="Disordered" evidence="12">
    <location>
        <begin position="344"/>
        <end position="572"/>
    </location>
</feature>
<dbReference type="InterPro" id="IPR006847">
    <property type="entry name" value="IF2_N"/>
</dbReference>
<organism evidence="14 15">
    <name type="scientific">Spirosoma flavum</name>
    <dbReference type="NCBI Taxonomy" id="2048557"/>
    <lineage>
        <taxon>Bacteria</taxon>
        <taxon>Pseudomonadati</taxon>
        <taxon>Bacteroidota</taxon>
        <taxon>Cytophagia</taxon>
        <taxon>Cytophagales</taxon>
        <taxon>Cytophagaceae</taxon>
        <taxon>Spirosoma</taxon>
    </lineage>
</organism>
<accession>A0ABW6AR87</accession>
<evidence type="ECO:0000256" key="5">
    <source>
        <dbReference type="ARBA" id="ARBA00022540"/>
    </source>
</evidence>
<keyword evidence="4 9" id="KW-0963">Cytoplasm</keyword>
<evidence type="ECO:0000313" key="14">
    <source>
        <dbReference type="EMBL" id="MFD2936933.1"/>
    </source>
</evidence>
<comment type="caution">
    <text evidence="9">Lacks conserved residue(s) required for the propagation of feature annotation.</text>
</comment>
<feature type="region of interest" description="Disordered" evidence="12">
    <location>
        <begin position="136"/>
        <end position="158"/>
    </location>
</feature>
<dbReference type="InterPro" id="IPR004161">
    <property type="entry name" value="EFTu-like_2"/>
</dbReference>
<dbReference type="Pfam" id="PF22042">
    <property type="entry name" value="EF-G_D2"/>
    <property type="match status" value="1"/>
</dbReference>
<dbReference type="NCBIfam" id="TIGR00487">
    <property type="entry name" value="IF-2"/>
    <property type="match status" value="1"/>
</dbReference>
<dbReference type="InterPro" id="IPR000178">
    <property type="entry name" value="TF_IF2_bacterial-like"/>
</dbReference>
<dbReference type="PROSITE" id="PS51722">
    <property type="entry name" value="G_TR_2"/>
    <property type="match status" value="1"/>
</dbReference>
<keyword evidence="7 9" id="KW-0648">Protein biosynthesis</keyword>
<comment type="subcellular location">
    <subcellularLocation>
        <location evidence="1 9 11">Cytoplasm</location>
    </subcellularLocation>
</comment>
<dbReference type="RefSeq" id="WP_381506217.1">
    <property type="nucleotide sequence ID" value="NZ_JBHUOM010000023.1"/>
</dbReference>
<dbReference type="InterPro" id="IPR023115">
    <property type="entry name" value="TIF_IF2_dom3"/>
</dbReference>
<dbReference type="InterPro" id="IPR027417">
    <property type="entry name" value="P-loop_NTPase"/>
</dbReference>
<evidence type="ECO:0000256" key="7">
    <source>
        <dbReference type="ARBA" id="ARBA00022917"/>
    </source>
</evidence>
<evidence type="ECO:0000259" key="13">
    <source>
        <dbReference type="PROSITE" id="PS51722"/>
    </source>
</evidence>